<protein>
    <recommendedName>
        <fullName evidence="7">EamA domain-containing protein</fullName>
    </recommendedName>
</protein>
<feature type="transmembrane region" description="Helical" evidence="6">
    <location>
        <begin position="267"/>
        <end position="285"/>
    </location>
</feature>
<gene>
    <name evidence="8" type="ORF">SCH01S_51_00960</name>
</gene>
<keyword evidence="3 6" id="KW-0812">Transmembrane</keyword>
<sequence>MTSAPAERRLLAILLRLVTALALTAMFAIVKLADAHGVTLFESLFYRQALALPLVLGVVGWGPGFRSVRTQRPGAHVWRTVLGMTGMALNFLTFTLLPIAEATVILFTVPIFATILSAVVLKEPVGPHRWSAVILGFAGVLIVVQPGGSTLPPEGIAVGLVAATVVSAINITLRQIGRTESATTTVFWFTILSALPFGALMPVLGKAHDGWTFGLLFALGLMGGLAQLTSTASLRLAPVSVVLPIDYSSLVWSALIGWLVFSTVPSPHLWLGAPLIIASGLYIVYREQKLHRERTAGAVATD</sequence>
<evidence type="ECO:0000256" key="3">
    <source>
        <dbReference type="ARBA" id="ARBA00022692"/>
    </source>
</evidence>
<feature type="transmembrane region" description="Helical" evidence="6">
    <location>
        <begin position="130"/>
        <end position="149"/>
    </location>
</feature>
<name>A0A0E9MT59_9SPHN</name>
<feature type="transmembrane region" description="Helical" evidence="6">
    <location>
        <begin position="210"/>
        <end position="229"/>
    </location>
</feature>
<feature type="domain" description="EamA" evidence="7">
    <location>
        <begin position="11"/>
        <end position="144"/>
    </location>
</feature>
<dbReference type="STRING" id="1219043.SCH01S_51_00960"/>
<dbReference type="InterPro" id="IPR000620">
    <property type="entry name" value="EamA_dom"/>
</dbReference>
<organism evidence="8 9">
    <name type="scientific">Sphingomonas changbaiensis NBRC 104936</name>
    <dbReference type="NCBI Taxonomy" id="1219043"/>
    <lineage>
        <taxon>Bacteria</taxon>
        <taxon>Pseudomonadati</taxon>
        <taxon>Pseudomonadota</taxon>
        <taxon>Alphaproteobacteria</taxon>
        <taxon>Sphingomonadales</taxon>
        <taxon>Sphingomonadaceae</taxon>
        <taxon>Sphingomonas</taxon>
    </lineage>
</organism>
<evidence type="ECO:0000256" key="5">
    <source>
        <dbReference type="ARBA" id="ARBA00023136"/>
    </source>
</evidence>
<feature type="transmembrane region" description="Helical" evidence="6">
    <location>
        <begin position="77"/>
        <end position="97"/>
    </location>
</feature>
<dbReference type="AlphaFoldDB" id="A0A0E9MT59"/>
<dbReference type="EMBL" id="BBWU01000051">
    <property type="protein sequence ID" value="GAO40764.1"/>
    <property type="molecule type" value="Genomic_DNA"/>
</dbReference>
<evidence type="ECO:0000313" key="9">
    <source>
        <dbReference type="Proteomes" id="UP000033202"/>
    </source>
</evidence>
<dbReference type="PANTHER" id="PTHR22911:SF6">
    <property type="entry name" value="SOLUTE CARRIER FAMILY 35 MEMBER G1"/>
    <property type="match status" value="1"/>
</dbReference>
<dbReference type="GO" id="GO:0016020">
    <property type="term" value="C:membrane"/>
    <property type="evidence" value="ECO:0007669"/>
    <property type="project" value="UniProtKB-SubCell"/>
</dbReference>
<dbReference type="Gene3D" id="1.10.3730.20">
    <property type="match status" value="1"/>
</dbReference>
<accession>A0A0E9MT59</accession>
<comment type="similarity">
    <text evidence="2">Belongs to the drug/metabolite transporter (DMT) superfamily. 10 TMS drug/metabolite exporter (DME) (TC 2.A.7.3) family.</text>
</comment>
<dbReference type="InterPro" id="IPR037185">
    <property type="entry name" value="EmrE-like"/>
</dbReference>
<evidence type="ECO:0000313" key="8">
    <source>
        <dbReference type="EMBL" id="GAO40764.1"/>
    </source>
</evidence>
<keyword evidence="5 6" id="KW-0472">Membrane</keyword>
<feature type="transmembrane region" description="Helical" evidence="6">
    <location>
        <begin position="45"/>
        <end position="65"/>
    </location>
</feature>
<feature type="transmembrane region" description="Helical" evidence="6">
    <location>
        <begin position="103"/>
        <end position="121"/>
    </location>
</feature>
<reference evidence="8 9" key="1">
    <citation type="submission" date="2015-04" db="EMBL/GenBank/DDBJ databases">
        <title>Whole genome shotgun sequence of Sphingomonas changbaiensis NBRC 104936.</title>
        <authorList>
            <person name="Katano-Makiyama Y."/>
            <person name="Hosoyama A."/>
            <person name="Hashimoto M."/>
            <person name="Noguchi M."/>
            <person name="Tsuchikane K."/>
            <person name="Ohji S."/>
            <person name="Yamazoe A."/>
            <person name="Ichikawa N."/>
            <person name="Kimura A."/>
            <person name="Fujita N."/>
        </authorList>
    </citation>
    <scope>NUCLEOTIDE SEQUENCE [LARGE SCALE GENOMIC DNA]</scope>
    <source>
        <strain evidence="8 9">NBRC 104936</strain>
    </source>
</reference>
<feature type="domain" description="EamA" evidence="7">
    <location>
        <begin position="155"/>
        <end position="283"/>
    </location>
</feature>
<comment type="subcellular location">
    <subcellularLocation>
        <location evidence="1">Membrane</location>
        <topology evidence="1">Multi-pass membrane protein</topology>
    </subcellularLocation>
</comment>
<dbReference type="Proteomes" id="UP000033202">
    <property type="component" value="Unassembled WGS sequence"/>
</dbReference>
<dbReference type="OrthoDB" id="9812899at2"/>
<feature type="transmembrane region" description="Helical" evidence="6">
    <location>
        <begin position="155"/>
        <end position="173"/>
    </location>
</feature>
<evidence type="ECO:0000256" key="6">
    <source>
        <dbReference type="SAM" id="Phobius"/>
    </source>
</evidence>
<comment type="caution">
    <text evidence="8">The sequence shown here is derived from an EMBL/GenBank/DDBJ whole genome shotgun (WGS) entry which is preliminary data.</text>
</comment>
<dbReference type="RefSeq" id="WP_046349532.1">
    <property type="nucleotide sequence ID" value="NZ_BBWU01000051.1"/>
</dbReference>
<feature type="transmembrane region" description="Helical" evidence="6">
    <location>
        <begin position="241"/>
        <end position="261"/>
    </location>
</feature>
<evidence type="ECO:0000256" key="1">
    <source>
        <dbReference type="ARBA" id="ARBA00004141"/>
    </source>
</evidence>
<dbReference type="PANTHER" id="PTHR22911">
    <property type="entry name" value="ACYL-MALONYL CONDENSING ENZYME-RELATED"/>
    <property type="match status" value="1"/>
</dbReference>
<evidence type="ECO:0000256" key="4">
    <source>
        <dbReference type="ARBA" id="ARBA00022989"/>
    </source>
</evidence>
<feature type="transmembrane region" description="Helical" evidence="6">
    <location>
        <begin position="185"/>
        <end position="204"/>
    </location>
</feature>
<dbReference type="Pfam" id="PF00892">
    <property type="entry name" value="EamA"/>
    <property type="match status" value="2"/>
</dbReference>
<proteinExistence type="inferred from homology"/>
<dbReference type="SUPFAM" id="SSF103481">
    <property type="entry name" value="Multidrug resistance efflux transporter EmrE"/>
    <property type="match status" value="2"/>
</dbReference>
<evidence type="ECO:0000256" key="2">
    <source>
        <dbReference type="ARBA" id="ARBA00009853"/>
    </source>
</evidence>
<keyword evidence="9" id="KW-1185">Reference proteome</keyword>
<keyword evidence="4 6" id="KW-1133">Transmembrane helix</keyword>
<evidence type="ECO:0000259" key="7">
    <source>
        <dbReference type="Pfam" id="PF00892"/>
    </source>
</evidence>